<dbReference type="InterPro" id="IPR036879">
    <property type="entry name" value="TF_MADSbox_sf"/>
</dbReference>
<dbReference type="GO" id="GO:0005634">
    <property type="term" value="C:nucleus"/>
    <property type="evidence" value="ECO:0007669"/>
    <property type="project" value="UniProtKB-SubCell"/>
</dbReference>
<organism evidence="8">
    <name type="scientific">Brachypodium distachyon</name>
    <name type="common">Purple false brome</name>
    <name type="synonym">Trachynia distachya</name>
    <dbReference type="NCBI Taxonomy" id="15368"/>
    <lineage>
        <taxon>Eukaryota</taxon>
        <taxon>Viridiplantae</taxon>
        <taxon>Streptophyta</taxon>
        <taxon>Embryophyta</taxon>
        <taxon>Tracheophyta</taxon>
        <taxon>Spermatophyta</taxon>
        <taxon>Magnoliopsida</taxon>
        <taxon>Liliopsida</taxon>
        <taxon>Poales</taxon>
        <taxon>Poaceae</taxon>
        <taxon>BOP clade</taxon>
        <taxon>Pooideae</taxon>
        <taxon>Stipodae</taxon>
        <taxon>Brachypodieae</taxon>
        <taxon>Brachypodium</taxon>
    </lineage>
</organism>
<evidence type="ECO:0000256" key="1">
    <source>
        <dbReference type="ARBA" id="ARBA00004123"/>
    </source>
</evidence>
<gene>
    <name evidence="8" type="ORF">BRADI_2g11163v3</name>
</gene>
<dbReference type="SMART" id="SM00432">
    <property type="entry name" value="MADS"/>
    <property type="match status" value="1"/>
</dbReference>
<dbReference type="GO" id="GO:0000981">
    <property type="term" value="F:DNA-binding transcription factor activity, RNA polymerase II-specific"/>
    <property type="evidence" value="ECO:0000318"/>
    <property type="project" value="GO_Central"/>
</dbReference>
<dbReference type="PRINTS" id="PR00404">
    <property type="entry name" value="MADSDOMAIN"/>
</dbReference>
<evidence type="ECO:0000256" key="3">
    <source>
        <dbReference type="ARBA" id="ARBA00023125"/>
    </source>
</evidence>
<evidence type="ECO:0000256" key="4">
    <source>
        <dbReference type="ARBA" id="ARBA00023163"/>
    </source>
</evidence>
<evidence type="ECO:0000256" key="2">
    <source>
        <dbReference type="ARBA" id="ARBA00023015"/>
    </source>
</evidence>
<dbReference type="Proteomes" id="UP000008810">
    <property type="component" value="Chromosome 2"/>
</dbReference>
<dbReference type="GO" id="GO:0006357">
    <property type="term" value="P:regulation of transcription by RNA polymerase II"/>
    <property type="evidence" value="ECO:0000318"/>
    <property type="project" value="GO_Central"/>
</dbReference>
<dbReference type="InterPro" id="IPR050142">
    <property type="entry name" value="MADS-box/MEF2_TF"/>
</dbReference>
<evidence type="ECO:0000313" key="9">
    <source>
        <dbReference type="EnsemblPlants" id="KQK04007"/>
    </source>
</evidence>
<evidence type="ECO:0000256" key="6">
    <source>
        <dbReference type="SAM" id="Coils"/>
    </source>
</evidence>
<proteinExistence type="predicted"/>
<feature type="coiled-coil region" evidence="6">
    <location>
        <begin position="87"/>
        <end position="114"/>
    </location>
</feature>
<reference evidence="8" key="2">
    <citation type="submission" date="2017-06" db="EMBL/GenBank/DDBJ databases">
        <title>WGS assembly of Brachypodium distachyon.</title>
        <authorList>
            <consortium name="The International Brachypodium Initiative"/>
            <person name="Lucas S."/>
            <person name="Harmon-Smith M."/>
            <person name="Lail K."/>
            <person name="Tice H."/>
            <person name="Grimwood J."/>
            <person name="Bruce D."/>
            <person name="Barry K."/>
            <person name="Shu S."/>
            <person name="Lindquist E."/>
            <person name="Wang M."/>
            <person name="Pitluck S."/>
            <person name="Vogel J.P."/>
            <person name="Garvin D.F."/>
            <person name="Mockler T.C."/>
            <person name="Schmutz J."/>
            <person name="Rokhsar D."/>
            <person name="Bevan M.W."/>
        </authorList>
    </citation>
    <scope>NUCLEOTIDE SEQUENCE</scope>
    <source>
        <strain evidence="8">Bd21</strain>
    </source>
</reference>
<name>A0A0Q3FX61_BRADI</name>
<dbReference type="FunCoup" id="A0A0Q3FX61">
    <property type="interactions" value="2436"/>
</dbReference>
<keyword evidence="5" id="KW-0539">Nucleus</keyword>
<keyword evidence="4" id="KW-0804">Transcription</keyword>
<dbReference type="CDD" id="cd00266">
    <property type="entry name" value="MADS_SRF_like"/>
    <property type="match status" value="1"/>
</dbReference>
<dbReference type="Gene3D" id="3.40.1810.10">
    <property type="entry name" value="Transcription factor, MADS-box"/>
    <property type="match status" value="1"/>
</dbReference>
<evidence type="ECO:0000313" key="10">
    <source>
        <dbReference type="Proteomes" id="UP000008810"/>
    </source>
</evidence>
<dbReference type="PROSITE" id="PS50066">
    <property type="entry name" value="MADS_BOX_2"/>
    <property type="match status" value="1"/>
</dbReference>
<dbReference type="EMBL" id="CM000881">
    <property type="protein sequence ID" value="KQK04007.1"/>
    <property type="molecule type" value="Genomic_DNA"/>
</dbReference>
<sequence>MGRKKVSLQRIPNDAARRATFRNRHDVLVKKASELSTLCNIKACVIVYGEGEAQPEVWSFVDEVVPILHRYKAMPEIGQCKKTVTQEDFLRQRIDKLKRQVHKAVQENRELDTACLVHKAMLGHLPRLEGLTVEEAANVGWMVQMKIKSLGDRIANLQAHAWLQLYAQPAPSVMYAQQAIRRLGSTR</sequence>
<dbReference type="OrthoDB" id="762064at2759"/>
<dbReference type="Gramene" id="KQK04007">
    <property type="protein sequence ID" value="KQK04007"/>
    <property type="gene ID" value="BRADI_2g11163v3"/>
</dbReference>
<dbReference type="AlphaFoldDB" id="A0A0Q3FX61"/>
<reference evidence="9" key="3">
    <citation type="submission" date="2018-08" db="UniProtKB">
        <authorList>
            <consortium name="EnsemblPlants"/>
        </authorList>
    </citation>
    <scope>IDENTIFICATION</scope>
    <source>
        <strain evidence="9">cv. Bd21</strain>
    </source>
</reference>
<dbReference type="GO" id="GO:0045944">
    <property type="term" value="P:positive regulation of transcription by RNA polymerase II"/>
    <property type="evidence" value="ECO:0007669"/>
    <property type="project" value="InterPro"/>
</dbReference>
<keyword evidence="2" id="KW-0805">Transcription regulation</keyword>
<evidence type="ECO:0000313" key="8">
    <source>
        <dbReference type="EMBL" id="KQK04007.1"/>
    </source>
</evidence>
<dbReference type="SUPFAM" id="SSF55455">
    <property type="entry name" value="SRF-like"/>
    <property type="match status" value="1"/>
</dbReference>
<accession>A0A0Q3FX61</accession>
<dbReference type="InParanoid" id="A0A0Q3FX61"/>
<reference evidence="8 9" key="1">
    <citation type="journal article" date="2010" name="Nature">
        <title>Genome sequencing and analysis of the model grass Brachypodium distachyon.</title>
        <authorList>
            <consortium name="International Brachypodium Initiative"/>
        </authorList>
    </citation>
    <scope>NUCLEOTIDE SEQUENCE [LARGE SCALE GENOMIC DNA]</scope>
    <source>
        <strain evidence="8 9">Bd21</strain>
    </source>
</reference>
<dbReference type="GO" id="GO:0000978">
    <property type="term" value="F:RNA polymerase II cis-regulatory region sequence-specific DNA binding"/>
    <property type="evidence" value="ECO:0000318"/>
    <property type="project" value="GO_Central"/>
</dbReference>
<feature type="domain" description="MADS-box" evidence="7">
    <location>
        <begin position="1"/>
        <end position="50"/>
    </location>
</feature>
<keyword evidence="6" id="KW-0175">Coiled coil</keyword>
<keyword evidence="10" id="KW-1185">Reference proteome</keyword>
<dbReference type="InterPro" id="IPR002100">
    <property type="entry name" value="TF_MADSbox"/>
</dbReference>
<dbReference type="EnsemblPlants" id="KQK04007">
    <property type="protein sequence ID" value="KQK04007"/>
    <property type="gene ID" value="BRADI_2g11163v3"/>
</dbReference>
<dbReference type="GO" id="GO:0046983">
    <property type="term" value="F:protein dimerization activity"/>
    <property type="evidence" value="ECO:0007669"/>
    <property type="project" value="InterPro"/>
</dbReference>
<evidence type="ECO:0000259" key="7">
    <source>
        <dbReference type="PROSITE" id="PS50066"/>
    </source>
</evidence>
<dbReference type="PANTHER" id="PTHR48019">
    <property type="entry name" value="SERUM RESPONSE FACTOR HOMOLOG"/>
    <property type="match status" value="1"/>
</dbReference>
<dbReference type="InterPro" id="IPR033897">
    <property type="entry name" value="SRF-like_MADS-box"/>
</dbReference>
<dbReference type="Pfam" id="PF00319">
    <property type="entry name" value="SRF-TF"/>
    <property type="match status" value="1"/>
</dbReference>
<evidence type="ECO:0000256" key="5">
    <source>
        <dbReference type="ARBA" id="ARBA00023242"/>
    </source>
</evidence>
<comment type="subcellular location">
    <subcellularLocation>
        <location evidence="1">Nucleus</location>
    </subcellularLocation>
</comment>
<keyword evidence="3" id="KW-0238">DNA-binding</keyword>
<protein>
    <recommendedName>
        <fullName evidence="7">MADS-box domain-containing protein</fullName>
    </recommendedName>
</protein>